<reference evidence="3" key="1">
    <citation type="submission" date="2018-05" db="EMBL/GenBank/DDBJ databases">
        <authorList>
            <person name="Lanie J.A."/>
            <person name="Ng W.-L."/>
            <person name="Kazmierczak K.M."/>
            <person name="Andrzejewski T.M."/>
            <person name="Davidsen T.M."/>
            <person name="Wayne K.J."/>
            <person name="Tettelin H."/>
            <person name="Glass J.I."/>
            <person name="Rusch D."/>
            <person name="Podicherti R."/>
            <person name="Tsui H.-C.T."/>
            <person name="Winkler M.E."/>
        </authorList>
    </citation>
    <scope>NUCLEOTIDE SEQUENCE</scope>
</reference>
<dbReference type="PANTHER" id="PTHR10907:SF47">
    <property type="entry name" value="REGUCALCIN"/>
    <property type="match status" value="1"/>
</dbReference>
<gene>
    <name evidence="3" type="ORF">METZ01_LOCUS254290</name>
</gene>
<feature type="non-terminal residue" evidence="3">
    <location>
        <position position="88"/>
    </location>
</feature>
<organism evidence="3">
    <name type="scientific">marine metagenome</name>
    <dbReference type="NCBI Taxonomy" id="408172"/>
    <lineage>
        <taxon>unclassified sequences</taxon>
        <taxon>metagenomes</taxon>
        <taxon>ecological metagenomes</taxon>
    </lineage>
</organism>
<evidence type="ECO:0000259" key="2">
    <source>
        <dbReference type="Pfam" id="PF08450"/>
    </source>
</evidence>
<protein>
    <recommendedName>
        <fullName evidence="2">SMP-30/Gluconolactonase/LRE-like region domain-containing protein</fullName>
    </recommendedName>
</protein>
<proteinExistence type="inferred from homology"/>
<dbReference type="SUPFAM" id="SSF63829">
    <property type="entry name" value="Calcium-dependent phosphotriesterase"/>
    <property type="match status" value="1"/>
</dbReference>
<dbReference type="Pfam" id="PF08450">
    <property type="entry name" value="SGL"/>
    <property type="match status" value="1"/>
</dbReference>
<feature type="domain" description="SMP-30/Gluconolactonase/LRE-like region" evidence="2">
    <location>
        <begin position="18"/>
        <end position="88"/>
    </location>
</feature>
<dbReference type="GO" id="GO:0019853">
    <property type="term" value="P:L-ascorbic acid biosynthetic process"/>
    <property type="evidence" value="ECO:0007669"/>
    <property type="project" value="TreeGrafter"/>
</dbReference>
<name>A0A382IPB1_9ZZZZ</name>
<dbReference type="AlphaFoldDB" id="A0A382IPB1"/>
<dbReference type="InterPro" id="IPR011042">
    <property type="entry name" value="6-blade_b-propeller_TolB-like"/>
</dbReference>
<dbReference type="InterPro" id="IPR013658">
    <property type="entry name" value="SGL"/>
</dbReference>
<sequence length="88" mass="9801">MSMILEEAKLLIDSKSPLGEGPIWDMERQVLWWTDILRGVVHCYNPADESNRTWEIGQMVGTLVTAQSGGLVLAAQNGFLHFDPETGE</sequence>
<dbReference type="GO" id="GO:0004341">
    <property type="term" value="F:gluconolactonase activity"/>
    <property type="evidence" value="ECO:0007669"/>
    <property type="project" value="TreeGrafter"/>
</dbReference>
<evidence type="ECO:0000256" key="1">
    <source>
        <dbReference type="ARBA" id="ARBA00008853"/>
    </source>
</evidence>
<dbReference type="GO" id="GO:0005509">
    <property type="term" value="F:calcium ion binding"/>
    <property type="evidence" value="ECO:0007669"/>
    <property type="project" value="TreeGrafter"/>
</dbReference>
<evidence type="ECO:0000313" key="3">
    <source>
        <dbReference type="EMBL" id="SVC01436.1"/>
    </source>
</evidence>
<accession>A0A382IPB1</accession>
<comment type="similarity">
    <text evidence="1">Belongs to the SMP-30/CGR1 family.</text>
</comment>
<dbReference type="Gene3D" id="2.120.10.30">
    <property type="entry name" value="TolB, C-terminal domain"/>
    <property type="match status" value="1"/>
</dbReference>
<dbReference type="EMBL" id="UINC01068655">
    <property type="protein sequence ID" value="SVC01436.1"/>
    <property type="molecule type" value="Genomic_DNA"/>
</dbReference>
<dbReference type="PANTHER" id="PTHR10907">
    <property type="entry name" value="REGUCALCIN"/>
    <property type="match status" value="1"/>
</dbReference>